<dbReference type="Proteomes" id="UP001589844">
    <property type="component" value="Unassembled WGS sequence"/>
</dbReference>
<evidence type="ECO:0000313" key="1">
    <source>
        <dbReference type="EMBL" id="MFC0348861.1"/>
    </source>
</evidence>
<proteinExistence type="predicted"/>
<accession>A0ABV6IAL4</accession>
<evidence type="ECO:0000313" key="2">
    <source>
        <dbReference type="Proteomes" id="UP001589844"/>
    </source>
</evidence>
<keyword evidence="2" id="KW-1185">Reference proteome</keyword>
<name>A0ABV6IAL4_9BURK</name>
<protein>
    <submittedName>
        <fullName evidence="1">Uncharacterized protein</fullName>
    </submittedName>
</protein>
<dbReference type="EMBL" id="JBHLXJ010000003">
    <property type="protein sequence ID" value="MFC0348861.1"/>
    <property type="molecule type" value="Genomic_DNA"/>
</dbReference>
<sequence>MTFDANQLMLDMKAAATGVLNADVSTFRGFSDRQVEAIAKQSEFVAIGISTGQITAETKEFFLNSIEDMTLSFVKTLRGLVMVTIEKVWNAVVGVIWKAISTATGLVLPVPVPPSSDADS</sequence>
<dbReference type="RefSeq" id="WP_390210086.1">
    <property type="nucleotide sequence ID" value="NZ_JBHLXJ010000003.1"/>
</dbReference>
<organism evidence="1 2">
    <name type="scientific">Undibacterium danionis</name>
    <dbReference type="NCBI Taxonomy" id="1812100"/>
    <lineage>
        <taxon>Bacteria</taxon>
        <taxon>Pseudomonadati</taxon>
        <taxon>Pseudomonadota</taxon>
        <taxon>Betaproteobacteria</taxon>
        <taxon>Burkholderiales</taxon>
        <taxon>Oxalobacteraceae</taxon>
        <taxon>Undibacterium</taxon>
    </lineage>
</organism>
<comment type="caution">
    <text evidence="1">The sequence shown here is derived from an EMBL/GenBank/DDBJ whole genome shotgun (WGS) entry which is preliminary data.</text>
</comment>
<reference evidence="1 2" key="1">
    <citation type="submission" date="2024-09" db="EMBL/GenBank/DDBJ databases">
        <authorList>
            <person name="Sun Q."/>
            <person name="Mori K."/>
        </authorList>
    </citation>
    <scope>NUCLEOTIDE SEQUENCE [LARGE SCALE GENOMIC DNA]</scope>
    <source>
        <strain evidence="1 2">CCM 8677</strain>
    </source>
</reference>
<gene>
    <name evidence="1" type="ORF">ACFFJH_03505</name>
</gene>